<evidence type="ECO:0000313" key="2">
    <source>
        <dbReference type="EMBL" id="KAB7500193.1"/>
    </source>
</evidence>
<gene>
    <name evidence="2" type="ORF">Anas_14021</name>
</gene>
<organism evidence="2 3">
    <name type="scientific">Armadillidium nasatum</name>
    <dbReference type="NCBI Taxonomy" id="96803"/>
    <lineage>
        <taxon>Eukaryota</taxon>
        <taxon>Metazoa</taxon>
        <taxon>Ecdysozoa</taxon>
        <taxon>Arthropoda</taxon>
        <taxon>Crustacea</taxon>
        <taxon>Multicrustacea</taxon>
        <taxon>Malacostraca</taxon>
        <taxon>Eumalacostraca</taxon>
        <taxon>Peracarida</taxon>
        <taxon>Isopoda</taxon>
        <taxon>Oniscidea</taxon>
        <taxon>Crinocheta</taxon>
        <taxon>Armadillidiidae</taxon>
        <taxon>Armadillidium</taxon>
    </lineage>
</organism>
<dbReference type="InterPro" id="IPR044861">
    <property type="entry name" value="IPNS-like_FE2OG_OXY"/>
</dbReference>
<dbReference type="Gene3D" id="2.60.120.330">
    <property type="entry name" value="B-lactam Antibiotic, Isopenicillin N Synthase, Chain"/>
    <property type="match status" value="1"/>
</dbReference>
<protein>
    <recommendedName>
        <fullName evidence="1">Fe2OG dioxygenase domain-containing protein</fullName>
    </recommendedName>
</protein>
<proteinExistence type="predicted"/>
<comment type="caution">
    <text evidence="2">The sequence shown here is derived from an EMBL/GenBank/DDBJ whole genome shotgun (WGS) entry which is preliminary data.</text>
</comment>
<sequence>MEFLKKSLKISEYKVKYEKVLILLLHYPPIPFEIPENCIRCAEHTDYGTFTILFQDNMGGLEVKNRNNEWVQAHPVPGALLVNVGEILQKFTSGRLRATPHRVLIPEEERRKRCPRKSMAFFLSPDYEVIVKPFEEPKDETKSYQTSRDYLCSRLVSTYTH</sequence>
<evidence type="ECO:0000313" key="3">
    <source>
        <dbReference type="Proteomes" id="UP000326759"/>
    </source>
</evidence>
<dbReference type="SUPFAM" id="SSF51197">
    <property type="entry name" value="Clavaminate synthase-like"/>
    <property type="match status" value="1"/>
</dbReference>
<dbReference type="PROSITE" id="PS51471">
    <property type="entry name" value="FE2OG_OXY"/>
    <property type="match status" value="1"/>
</dbReference>
<dbReference type="EMBL" id="SEYY01014905">
    <property type="protein sequence ID" value="KAB7500193.1"/>
    <property type="molecule type" value="Genomic_DNA"/>
</dbReference>
<dbReference type="Proteomes" id="UP000326759">
    <property type="component" value="Unassembled WGS sequence"/>
</dbReference>
<reference evidence="2 3" key="1">
    <citation type="journal article" date="2019" name="PLoS Biol.">
        <title>Sex chromosomes control vertical transmission of feminizing Wolbachia symbionts in an isopod.</title>
        <authorList>
            <person name="Becking T."/>
            <person name="Chebbi M.A."/>
            <person name="Giraud I."/>
            <person name="Moumen B."/>
            <person name="Laverre T."/>
            <person name="Caubet Y."/>
            <person name="Peccoud J."/>
            <person name="Gilbert C."/>
            <person name="Cordaux R."/>
        </authorList>
    </citation>
    <scope>NUCLEOTIDE SEQUENCE [LARGE SCALE GENOMIC DNA]</scope>
    <source>
        <strain evidence="2">ANa2</strain>
        <tissue evidence="2">Whole body excluding digestive tract and cuticle</tissue>
    </source>
</reference>
<dbReference type="OrthoDB" id="288590at2759"/>
<dbReference type="Pfam" id="PF03171">
    <property type="entry name" value="2OG-FeII_Oxy"/>
    <property type="match status" value="1"/>
</dbReference>
<evidence type="ECO:0000259" key="1">
    <source>
        <dbReference type="PROSITE" id="PS51471"/>
    </source>
</evidence>
<name>A0A5N5T155_9CRUS</name>
<feature type="domain" description="Fe2OG dioxygenase" evidence="1">
    <location>
        <begin position="16"/>
        <end position="125"/>
    </location>
</feature>
<dbReference type="AlphaFoldDB" id="A0A5N5T155"/>
<dbReference type="InterPro" id="IPR050231">
    <property type="entry name" value="Iron_ascorbate_oxido_reductase"/>
</dbReference>
<dbReference type="InterPro" id="IPR005123">
    <property type="entry name" value="Oxoglu/Fe-dep_dioxygenase_dom"/>
</dbReference>
<accession>A0A5N5T155</accession>
<keyword evidence="3" id="KW-1185">Reference proteome</keyword>
<dbReference type="InterPro" id="IPR027443">
    <property type="entry name" value="IPNS-like_sf"/>
</dbReference>
<dbReference type="PANTHER" id="PTHR47990">
    <property type="entry name" value="2-OXOGLUTARATE (2OG) AND FE(II)-DEPENDENT OXYGENASE SUPERFAMILY PROTEIN-RELATED"/>
    <property type="match status" value="1"/>
</dbReference>